<reference evidence="2 3" key="1">
    <citation type="submission" date="2015-09" db="EMBL/GenBank/DDBJ databases">
        <authorList>
            <person name="Jackson K.R."/>
            <person name="Lunt B.L."/>
            <person name="Fisher J.N.B."/>
            <person name="Gardner A.V."/>
            <person name="Bailey M.E."/>
            <person name="Deus L.M."/>
            <person name="Earl A.S."/>
            <person name="Gibby P.D."/>
            <person name="Hartmann K.A."/>
            <person name="Liu J.E."/>
            <person name="Manci A.M."/>
            <person name="Nielsen D.A."/>
            <person name="Solomon M.B."/>
            <person name="Breakwell D.P."/>
            <person name="Burnett S.H."/>
            <person name="Grose J.H."/>
        </authorList>
    </citation>
    <scope>NUCLEOTIDE SEQUENCE [LARGE SCALE GENOMIC DNA]</scope>
    <source>
        <strain evidence="2 3">CECT 7799</strain>
    </source>
</reference>
<evidence type="ECO:0008006" key="4">
    <source>
        <dbReference type="Google" id="ProtNLM"/>
    </source>
</evidence>
<evidence type="ECO:0000256" key="1">
    <source>
        <dbReference type="SAM" id="SignalP"/>
    </source>
</evidence>
<accession>A0A0M7B8G3</accession>
<evidence type="ECO:0000313" key="2">
    <source>
        <dbReference type="EMBL" id="CUH38141.1"/>
    </source>
</evidence>
<proteinExistence type="predicted"/>
<name>A0A0M7B8G3_9RHOB</name>
<organism evidence="2 3">
    <name type="scientific">Jannaschia seosinensis</name>
    <dbReference type="NCBI Taxonomy" id="313367"/>
    <lineage>
        <taxon>Bacteria</taxon>
        <taxon>Pseudomonadati</taxon>
        <taxon>Pseudomonadota</taxon>
        <taxon>Alphaproteobacteria</taxon>
        <taxon>Rhodobacterales</taxon>
        <taxon>Roseobacteraceae</taxon>
        <taxon>Jannaschia</taxon>
    </lineage>
</organism>
<dbReference type="EMBL" id="CYPR01000085">
    <property type="protein sequence ID" value="CUH38141.1"/>
    <property type="molecule type" value="Genomic_DNA"/>
</dbReference>
<feature type="chain" id="PRO_5005809807" description="Molybdate ABC transporter substrate-binding protein" evidence="1">
    <location>
        <begin position="23"/>
        <end position="57"/>
    </location>
</feature>
<keyword evidence="3" id="KW-1185">Reference proteome</keyword>
<gene>
    <name evidence="2" type="ORF">JSE7799_01368</name>
</gene>
<feature type="signal peptide" evidence="1">
    <location>
        <begin position="1"/>
        <end position="22"/>
    </location>
</feature>
<protein>
    <recommendedName>
        <fullName evidence="4">Molybdate ABC transporter substrate-binding protein</fullName>
    </recommendedName>
</protein>
<keyword evidence="1" id="KW-0732">Signal</keyword>
<dbReference type="Proteomes" id="UP000049455">
    <property type="component" value="Unassembled WGS sequence"/>
</dbReference>
<sequence length="57" mass="5822">MRIAIMSIIGLVTLMATAPALAQDDIALVAAGSFKTALGDVAAKFERSSGRTVDTAL</sequence>
<evidence type="ECO:0000313" key="3">
    <source>
        <dbReference type="Proteomes" id="UP000049455"/>
    </source>
</evidence>
<dbReference type="AlphaFoldDB" id="A0A0M7B8G3"/>
<dbReference type="RefSeq" id="WP_186201862.1">
    <property type="nucleotide sequence ID" value="NZ_CYPR01000085.1"/>
</dbReference>